<keyword evidence="5 6" id="KW-0472">Membrane</keyword>
<feature type="transmembrane region" description="Helical" evidence="6">
    <location>
        <begin position="199"/>
        <end position="220"/>
    </location>
</feature>
<comment type="subcellular location">
    <subcellularLocation>
        <location evidence="1">Membrane</location>
        <topology evidence="1">Multi-pass membrane protein</topology>
    </subcellularLocation>
</comment>
<evidence type="ECO:0000256" key="5">
    <source>
        <dbReference type="ARBA" id="ARBA00023136"/>
    </source>
</evidence>
<name>A0A060AE92_9RHOD</name>
<dbReference type="AlphaFoldDB" id="A0A060AE92"/>
<sequence>MNKVTALFLASRPKTLLVSICCWLSVSSFAYSKNSFSISVSIWALLLSLCLQIWANWVNDYLDFVNGIDHALRKGPVRLTKILTPEVMRTSLIIWLAIIIGLTFYLKSFGIVCGLIGIAWCYSASFGLAGEWVTFFACGPLATYMLCGIYHMHYWHSDLLLTSVINGCWSAALLVANNIRDRISDTQSPKRSSCVWFGSNWAIMEYQIFICMCVWCLFYWCIKTTNFWWLTSALLLAPYGFNLCVLSMRAQTFLLLPTLRFVLRYCTLFSLCALIG</sequence>
<evidence type="ECO:0000256" key="3">
    <source>
        <dbReference type="ARBA" id="ARBA00022692"/>
    </source>
</evidence>
<feature type="transmembrane region" description="Helical" evidence="6">
    <location>
        <begin position="92"/>
        <end position="120"/>
    </location>
</feature>
<dbReference type="GO" id="GO:0009234">
    <property type="term" value="P:menaquinone biosynthetic process"/>
    <property type="evidence" value="ECO:0007669"/>
    <property type="project" value="TreeGrafter"/>
</dbReference>
<evidence type="ECO:0000313" key="7">
    <source>
        <dbReference type="EMBL" id="AIA61137.1"/>
    </source>
</evidence>
<reference evidence="7" key="1">
    <citation type="submission" date="2014-03" db="EMBL/GenBank/DDBJ databases">
        <title>Metagenomic reconstruction of the complete chloroplast and mitochondrial genomes of a novel unicellular red alga from the Cyanidiaceae family.</title>
        <authorList>
            <person name="Servin-Garciduenas L.E."/>
            <person name="Martinez-Romero E."/>
        </authorList>
    </citation>
    <scope>NUCLEOTIDE SEQUENCE</scope>
    <source>
        <strain evidence="7">MX-AZ01</strain>
    </source>
</reference>
<feature type="transmembrane region" description="Helical" evidence="6">
    <location>
        <begin position="254"/>
        <end position="275"/>
    </location>
</feature>
<evidence type="ECO:0000256" key="4">
    <source>
        <dbReference type="ARBA" id="ARBA00022989"/>
    </source>
</evidence>
<accession>A0A060AE92</accession>
<dbReference type="PIRSF" id="PIRSF005355">
    <property type="entry name" value="UBIAD1"/>
    <property type="match status" value="1"/>
</dbReference>
<feature type="transmembrane region" description="Helical" evidence="6">
    <location>
        <begin position="132"/>
        <end position="152"/>
    </location>
</feature>
<proteinExistence type="predicted"/>
<evidence type="ECO:0000256" key="2">
    <source>
        <dbReference type="ARBA" id="ARBA00022679"/>
    </source>
</evidence>
<dbReference type="PANTHER" id="PTHR13929">
    <property type="entry name" value="1,4-DIHYDROXY-2-NAPHTHOATE OCTAPRENYLTRANSFERASE"/>
    <property type="match status" value="1"/>
</dbReference>
<dbReference type="InterPro" id="IPR000537">
    <property type="entry name" value="UbiA_prenyltransferase"/>
</dbReference>
<dbReference type="GO" id="GO:0042371">
    <property type="term" value="P:vitamin K biosynthetic process"/>
    <property type="evidence" value="ECO:0007669"/>
    <property type="project" value="TreeGrafter"/>
</dbReference>
<feature type="transmembrane region" description="Helical" evidence="6">
    <location>
        <begin position="40"/>
        <end position="58"/>
    </location>
</feature>
<evidence type="ECO:0000256" key="6">
    <source>
        <dbReference type="SAM" id="Phobius"/>
    </source>
</evidence>
<feature type="transmembrane region" description="Helical" evidence="6">
    <location>
        <begin position="227"/>
        <end position="248"/>
    </location>
</feature>
<protein>
    <submittedName>
        <fullName evidence="7">1,4-dihydroxy 2-naphthoate octaprenyltransferase</fullName>
    </submittedName>
</protein>
<keyword evidence="4 6" id="KW-1133">Transmembrane helix</keyword>
<dbReference type="GO" id="GO:0004659">
    <property type="term" value="F:prenyltransferase activity"/>
    <property type="evidence" value="ECO:0007669"/>
    <property type="project" value="InterPro"/>
</dbReference>
<geneLocation type="chloroplast" evidence="7"/>
<keyword evidence="2 7" id="KW-0808">Transferase</keyword>
<dbReference type="CDD" id="cd13962">
    <property type="entry name" value="PT_UbiA_UBIAD1"/>
    <property type="match status" value="1"/>
</dbReference>
<feature type="transmembrane region" description="Helical" evidence="6">
    <location>
        <begin position="159"/>
        <end position="179"/>
    </location>
</feature>
<dbReference type="GO" id="GO:0016020">
    <property type="term" value="C:membrane"/>
    <property type="evidence" value="ECO:0007669"/>
    <property type="project" value="UniProtKB-SubCell"/>
</dbReference>
<gene>
    <name evidence="7" type="primary">menA</name>
</gene>
<dbReference type="PANTHER" id="PTHR13929:SF0">
    <property type="entry name" value="UBIA PRENYLTRANSFERASE DOMAIN-CONTAINING PROTEIN 1"/>
    <property type="match status" value="1"/>
</dbReference>
<keyword evidence="7" id="KW-0150">Chloroplast</keyword>
<keyword evidence="3 6" id="KW-0812">Transmembrane</keyword>
<dbReference type="InterPro" id="IPR026046">
    <property type="entry name" value="UBIAD1"/>
</dbReference>
<keyword evidence="7" id="KW-0934">Plastid</keyword>
<dbReference type="Pfam" id="PF01040">
    <property type="entry name" value="UbiA"/>
    <property type="match status" value="1"/>
</dbReference>
<dbReference type="EMBL" id="KJ569775">
    <property type="protein sequence ID" value="AIA61137.1"/>
    <property type="molecule type" value="Genomic_DNA"/>
</dbReference>
<evidence type="ECO:0000256" key="1">
    <source>
        <dbReference type="ARBA" id="ARBA00004141"/>
    </source>
</evidence>
<organism evidence="7">
    <name type="scientific">Cyanidiaceae sp. MX-AZ01</name>
    <dbReference type="NCBI Taxonomy" id="1503164"/>
    <lineage>
        <taxon>Eukaryota</taxon>
        <taxon>Rhodophyta</taxon>
        <taxon>Bangiophyceae</taxon>
        <taxon>Cyanidiales</taxon>
        <taxon>Cyanidiaceae</taxon>
    </lineage>
</organism>